<evidence type="ECO:0008006" key="3">
    <source>
        <dbReference type="Google" id="ProtNLM"/>
    </source>
</evidence>
<dbReference type="Proteomes" id="UP001552427">
    <property type="component" value="Unassembled WGS sequence"/>
</dbReference>
<name>A0ABV3HE42_9ACTN</name>
<dbReference type="RefSeq" id="WP_364457845.1">
    <property type="nucleotide sequence ID" value="NZ_JBFARM010000011.1"/>
</dbReference>
<protein>
    <recommendedName>
        <fullName evidence="3">MarR family transcriptional regulator</fullName>
    </recommendedName>
</protein>
<evidence type="ECO:0000313" key="2">
    <source>
        <dbReference type="Proteomes" id="UP001552427"/>
    </source>
</evidence>
<accession>A0ABV3HE42</accession>
<organism evidence="1 2">
    <name type="scientific">Nonomuraea bangladeshensis</name>
    <dbReference type="NCBI Taxonomy" id="404385"/>
    <lineage>
        <taxon>Bacteria</taxon>
        <taxon>Bacillati</taxon>
        <taxon>Actinomycetota</taxon>
        <taxon>Actinomycetes</taxon>
        <taxon>Streptosporangiales</taxon>
        <taxon>Streptosporangiaceae</taxon>
        <taxon>Nonomuraea</taxon>
    </lineage>
</organism>
<comment type="caution">
    <text evidence="1">The sequence shown here is derived from an EMBL/GenBank/DDBJ whole genome shotgun (WGS) entry which is preliminary data.</text>
</comment>
<dbReference type="EMBL" id="JBFARM010000011">
    <property type="protein sequence ID" value="MEV4290675.1"/>
    <property type="molecule type" value="Genomic_DNA"/>
</dbReference>
<sequence>MDEFVPELMECETTVAGYRRAASLANALLGRGWALLAEVTPTGPDRRGERDRWHVKVIAAPGAAGSVARCLEEAGPGGEVTVRALARGLDDFLGELLGGPGGN</sequence>
<evidence type="ECO:0000313" key="1">
    <source>
        <dbReference type="EMBL" id="MEV4290675.1"/>
    </source>
</evidence>
<proteinExistence type="predicted"/>
<reference evidence="1 2" key="1">
    <citation type="submission" date="2024-06" db="EMBL/GenBank/DDBJ databases">
        <title>The Natural Products Discovery Center: Release of the First 8490 Sequenced Strains for Exploring Actinobacteria Biosynthetic Diversity.</title>
        <authorList>
            <person name="Kalkreuter E."/>
            <person name="Kautsar S.A."/>
            <person name="Yang D."/>
            <person name="Bader C.D."/>
            <person name="Teijaro C.N."/>
            <person name="Fluegel L."/>
            <person name="Davis C.M."/>
            <person name="Simpson J.R."/>
            <person name="Lauterbach L."/>
            <person name="Steele A.D."/>
            <person name="Gui C."/>
            <person name="Meng S."/>
            <person name="Li G."/>
            <person name="Viehrig K."/>
            <person name="Ye F."/>
            <person name="Su P."/>
            <person name="Kiefer A.F."/>
            <person name="Nichols A."/>
            <person name="Cepeda A.J."/>
            <person name="Yan W."/>
            <person name="Fan B."/>
            <person name="Jiang Y."/>
            <person name="Adhikari A."/>
            <person name="Zheng C.-J."/>
            <person name="Schuster L."/>
            <person name="Cowan T.M."/>
            <person name="Smanski M.J."/>
            <person name="Chevrette M.G."/>
            <person name="De Carvalho L.P.S."/>
            <person name="Shen B."/>
        </authorList>
    </citation>
    <scope>NUCLEOTIDE SEQUENCE [LARGE SCALE GENOMIC DNA]</scope>
    <source>
        <strain evidence="1 2">NPDC049574</strain>
    </source>
</reference>
<gene>
    <name evidence="1" type="ORF">AB0K40_34640</name>
</gene>
<keyword evidence="2" id="KW-1185">Reference proteome</keyword>